<gene>
    <name evidence="1" type="ORF">VLY81_04565</name>
</gene>
<accession>A0ABZ1BS70</accession>
<dbReference type="RefSeq" id="WP_324669844.1">
    <property type="nucleotide sequence ID" value="NZ_CP141614.1"/>
</dbReference>
<reference evidence="2" key="1">
    <citation type="submission" date="2023-12" db="EMBL/GenBank/DDBJ databases">
        <title>Novel isolates from deep terrestrial aquifers shed light on the physiology and ecology of the class Limnochordia.</title>
        <authorList>
            <person name="Karnachuk O.V."/>
            <person name="Lukina A.P."/>
            <person name="Avakyan M.R."/>
            <person name="Kadnikov V."/>
            <person name="Begmatov S."/>
            <person name="Beletsky A.V."/>
            <person name="Mardanov A.V."/>
            <person name="Ravin N.V."/>
        </authorList>
    </citation>
    <scope>NUCLEOTIDE SEQUENCE [LARGE SCALE GENOMIC DNA]</scope>
    <source>
        <strain evidence="2">LN</strain>
    </source>
</reference>
<evidence type="ECO:0000313" key="2">
    <source>
        <dbReference type="Proteomes" id="UP001333102"/>
    </source>
</evidence>
<dbReference type="EMBL" id="CP141614">
    <property type="protein sequence ID" value="WRP15441.1"/>
    <property type="molecule type" value="Genomic_DNA"/>
</dbReference>
<name>A0ABZ1BS70_9FIRM</name>
<keyword evidence="2" id="KW-1185">Reference proteome</keyword>
<organism evidence="1 2">
    <name type="scientific">Geochorda subterranea</name>
    <dbReference type="NCBI Taxonomy" id="3109564"/>
    <lineage>
        <taxon>Bacteria</taxon>
        <taxon>Bacillati</taxon>
        <taxon>Bacillota</taxon>
        <taxon>Limnochordia</taxon>
        <taxon>Limnochordales</taxon>
        <taxon>Geochordaceae</taxon>
        <taxon>Geochorda</taxon>
    </lineage>
</organism>
<proteinExistence type="predicted"/>
<protein>
    <recommendedName>
        <fullName evidence="3">Signal transducing protein</fullName>
    </recommendedName>
</protein>
<evidence type="ECO:0008006" key="3">
    <source>
        <dbReference type="Google" id="ProtNLM"/>
    </source>
</evidence>
<dbReference type="Proteomes" id="UP001333102">
    <property type="component" value="Chromosome"/>
</dbReference>
<evidence type="ECO:0000313" key="1">
    <source>
        <dbReference type="EMBL" id="WRP15441.1"/>
    </source>
</evidence>
<sequence length="68" mass="7437">MGWVVVYVAPNRAVAEMLKRRLESEGLLVAIRRLGDSVTGGKRGPCQVMVPSSEAREASELLLRSLRA</sequence>